<feature type="chain" id="PRO_5043602129" description="Type IV pilus biogenesis and competence protein PilQ" evidence="13">
    <location>
        <begin position="24"/>
        <end position="735"/>
    </location>
</feature>
<dbReference type="AlphaFoldDB" id="A0A6S6XY23"/>
<comment type="similarity">
    <text evidence="2">Belongs to the bacterial secretin family. PilQ subfamily.</text>
</comment>
<evidence type="ECO:0000256" key="4">
    <source>
        <dbReference type="ARBA" id="ARBA00022448"/>
    </source>
</evidence>
<dbReference type="PROSITE" id="PS00875">
    <property type="entry name" value="T2SP_D"/>
    <property type="match status" value="1"/>
</dbReference>
<dbReference type="PANTHER" id="PTHR30604">
    <property type="entry name" value="PROTEIN TRANSPORT PROTEIN HOFQ"/>
    <property type="match status" value="1"/>
</dbReference>
<dbReference type="InterPro" id="IPR021731">
    <property type="entry name" value="AMIN_dom"/>
</dbReference>
<feature type="domain" description="AMIN" evidence="16">
    <location>
        <begin position="46"/>
        <end position="128"/>
    </location>
</feature>
<dbReference type="InterPro" id="IPR005644">
    <property type="entry name" value="NolW-like"/>
</dbReference>
<evidence type="ECO:0000259" key="16">
    <source>
        <dbReference type="Pfam" id="PF11741"/>
    </source>
</evidence>
<dbReference type="Gene3D" id="2.60.40.3500">
    <property type="match status" value="1"/>
</dbReference>
<keyword evidence="6" id="KW-0472">Membrane</keyword>
<evidence type="ECO:0000256" key="9">
    <source>
        <dbReference type="ARBA" id="ARBA00024678"/>
    </source>
</evidence>
<dbReference type="RefSeq" id="WP_145771149.1">
    <property type="nucleotide sequence ID" value="NZ_LR778301.1"/>
</dbReference>
<evidence type="ECO:0000259" key="15">
    <source>
        <dbReference type="Pfam" id="PF03958"/>
    </source>
</evidence>
<keyword evidence="4 11" id="KW-0813">Transport</keyword>
<comment type="subunit">
    <text evidence="10">Homododecamer. Tetramer of trimer.</text>
</comment>
<evidence type="ECO:0000256" key="7">
    <source>
        <dbReference type="ARBA" id="ARBA00023237"/>
    </source>
</evidence>
<feature type="region of interest" description="Disordered" evidence="12">
    <location>
        <begin position="395"/>
        <end position="435"/>
    </location>
</feature>
<evidence type="ECO:0000256" key="11">
    <source>
        <dbReference type="RuleBase" id="RU004004"/>
    </source>
</evidence>
<evidence type="ECO:0000256" key="12">
    <source>
        <dbReference type="SAM" id="MobiDB-lite"/>
    </source>
</evidence>
<feature type="domain" description="Type II/III secretion system secretin-like" evidence="14">
    <location>
        <begin position="575"/>
        <end position="728"/>
    </location>
</feature>
<feature type="signal peptide" evidence="13">
    <location>
        <begin position="1"/>
        <end position="23"/>
    </location>
</feature>
<dbReference type="Proteomes" id="UP000515733">
    <property type="component" value="Chromosome"/>
</dbReference>
<feature type="domain" description="NolW-like" evidence="15">
    <location>
        <begin position="377"/>
        <end position="481"/>
    </location>
</feature>
<dbReference type="Pfam" id="PF11741">
    <property type="entry name" value="AMIN"/>
    <property type="match status" value="2"/>
</dbReference>
<comment type="subcellular location">
    <subcellularLocation>
        <location evidence="1 11">Cell outer membrane</location>
    </subcellularLocation>
</comment>
<keyword evidence="8" id="KW-0178">Competence</keyword>
<reference evidence="17 18" key="1">
    <citation type="submission" date="2020-03" db="EMBL/GenBank/DDBJ databases">
        <authorList>
            <consortium name="Genoscope - CEA"/>
            <person name="William W."/>
        </authorList>
    </citation>
    <scope>NUCLEOTIDE SEQUENCE [LARGE SCALE GENOMIC DNA]</scope>
    <source>
        <strain evidence="18">DSM 16959</strain>
    </source>
</reference>
<dbReference type="KEGG" id="doe:DENOEST_2626"/>
<keyword evidence="18" id="KW-1185">Reference proteome</keyword>
<comment type="function">
    <text evidence="9">Required for type IV pilus biogenesis and competence. Could function as a pore for exit of the pilus but also as a channel for entry of heme and antimicrobial agents and uptake of transforming DNA.</text>
</comment>
<dbReference type="InterPro" id="IPR013355">
    <property type="entry name" value="Pilus_4_PilQ"/>
</dbReference>
<dbReference type="Gene3D" id="2.60.40.3470">
    <property type="match status" value="1"/>
</dbReference>
<dbReference type="Gene3D" id="3.30.1370.120">
    <property type="match status" value="1"/>
</dbReference>
<dbReference type="GO" id="GO:0009279">
    <property type="term" value="C:cell outer membrane"/>
    <property type="evidence" value="ECO:0007669"/>
    <property type="project" value="UniProtKB-SubCell"/>
</dbReference>
<name>A0A6S6XY23_9PROT</name>
<evidence type="ECO:0000313" key="18">
    <source>
        <dbReference type="Proteomes" id="UP000515733"/>
    </source>
</evidence>
<protein>
    <recommendedName>
        <fullName evidence="3">Type IV pilus biogenesis and competence protein PilQ</fullName>
    </recommendedName>
</protein>
<dbReference type="PRINTS" id="PR00811">
    <property type="entry name" value="BCTERIALGSPD"/>
</dbReference>
<dbReference type="PANTHER" id="PTHR30604:SF1">
    <property type="entry name" value="DNA UTILIZATION PROTEIN HOFQ"/>
    <property type="match status" value="1"/>
</dbReference>
<dbReference type="InterPro" id="IPR004845">
    <property type="entry name" value="T2SS_GspD_CS"/>
</dbReference>
<evidence type="ECO:0000256" key="8">
    <source>
        <dbReference type="ARBA" id="ARBA00023287"/>
    </source>
</evidence>
<dbReference type="InterPro" id="IPR051808">
    <property type="entry name" value="Type_IV_pilus_biogenesis"/>
</dbReference>
<evidence type="ECO:0000256" key="5">
    <source>
        <dbReference type="ARBA" id="ARBA00022729"/>
    </source>
</evidence>
<evidence type="ECO:0000313" key="17">
    <source>
        <dbReference type="EMBL" id="CAB1369791.1"/>
    </source>
</evidence>
<evidence type="ECO:0000256" key="2">
    <source>
        <dbReference type="ARBA" id="ARBA00006304"/>
    </source>
</evidence>
<feature type="compositionally biased region" description="Gly residues" evidence="12">
    <location>
        <begin position="402"/>
        <end position="418"/>
    </location>
</feature>
<dbReference type="InterPro" id="IPR001775">
    <property type="entry name" value="GspD/PilQ"/>
</dbReference>
<evidence type="ECO:0000256" key="3">
    <source>
        <dbReference type="ARBA" id="ARBA00014124"/>
    </source>
</evidence>
<evidence type="ECO:0000256" key="10">
    <source>
        <dbReference type="ARBA" id="ARBA00025897"/>
    </source>
</evidence>
<dbReference type="GO" id="GO:0009306">
    <property type="term" value="P:protein secretion"/>
    <property type="evidence" value="ECO:0007669"/>
    <property type="project" value="InterPro"/>
</dbReference>
<evidence type="ECO:0000256" key="13">
    <source>
        <dbReference type="SAM" id="SignalP"/>
    </source>
</evidence>
<gene>
    <name evidence="17" type="ORF">DENOEST_2626</name>
</gene>
<accession>A0A6S6XY23</accession>
<evidence type="ECO:0000256" key="1">
    <source>
        <dbReference type="ARBA" id="ARBA00004442"/>
    </source>
</evidence>
<dbReference type="Pfam" id="PF00263">
    <property type="entry name" value="Secretin"/>
    <property type="match status" value="1"/>
</dbReference>
<organism evidence="17 18">
    <name type="scientific">Denitratisoma oestradiolicum</name>
    <dbReference type="NCBI Taxonomy" id="311182"/>
    <lineage>
        <taxon>Bacteria</taxon>
        <taxon>Pseudomonadati</taxon>
        <taxon>Pseudomonadota</taxon>
        <taxon>Betaproteobacteria</taxon>
        <taxon>Nitrosomonadales</taxon>
        <taxon>Sterolibacteriaceae</taxon>
        <taxon>Denitratisoma</taxon>
    </lineage>
</organism>
<sequence>MTVKLLRRLSIAVCALWAWSVTAAETGPANAIERVEYSQLSGQTLVKVTLRNPLDRVPSSFTVSNPSRIAFDFPDTANASGAGVQDAGVGSLRSINVVQAMSRTRLVLNLTRPSRYEQRLDGRQLFISLSDEGAVAAVAAAQPRIAVAPPSAPGAVPAINNLDFQASSSDLAIIKLDLTEPGALLDVKQRGSGLVLTFLTAELPERLEKRLDVRDFGTPVVTLTANRSGSGSQIILTNRGDWDYNLRQVDSSVVLEVRRITADPTSLANTKQVQGKVVSFNFTQPVPVSQMIGLFQDITGFNFVIMPGVTGEIQSLKMDNTPVNVAIDVIARMYGLGFRRYGDVVMVGKADDLAKYDKDERERAAALASVDPIEQESIKVRYRPAAEIVQALMGGTDSSQGTGTGQGGSGATPPGGGNAPPPQVGSGGQAQAVSGATRSLISSRGAISHDSVTNTIFVEETKAQLERIRERVSILDRPVRQVMIEARIVSVKDDYSRTLGAKLNFLRIPGNAAVSGTNPMSARVPSTITGTYGTGSQMHVSGGFDASAGAQAGDMMFSLFNKNQTRLLNLEISASETDNALKGVASPKVITQDGRQASITAGQNICFQLSGGINGPTTSCIDAATKLDVTPRINPDGKISLKINVNKGEPAANAGGVVTTNKREIKTNVVVENGGTLMLGGVFEDSTTNNEDKVPLLGDLPVVGHLFKQNLKQRNRAELLIFITPRIVTEELTLQ</sequence>
<dbReference type="InterPro" id="IPR038591">
    <property type="entry name" value="NolW-like_sf"/>
</dbReference>
<feature type="domain" description="AMIN" evidence="16">
    <location>
        <begin position="162"/>
        <end position="261"/>
    </location>
</feature>
<evidence type="ECO:0000259" key="14">
    <source>
        <dbReference type="Pfam" id="PF00263"/>
    </source>
</evidence>
<dbReference type="Gene3D" id="3.30.1370.130">
    <property type="match status" value="1"/>
</dbReference>
<dbReference type="OrthoDB" id="9779724at2"/>
<evidence type="ECO:0000256" key="6">
    <source>
        <dbReference type="ARBA" id="ARBA00023136"/>
    </source>
</evidence>
<proteinExistence type="inferred from homology"/>
<dbReference type="Pfam" id="PF03958">
    <property type="entry name" value="Secretin_N"/>
    <property type="match status" value="1"/>
</dbReference>
<dbReference type="NCBIfam" id="TIGR02515">
    <property type="entry name" value="IV_pilus_PilQ"/>
    <property type="match status" value="1"/>
</dbReference>
<dbReference type="InterPro" id="IPR004846">
    <property type="entry name" value="T2SS/T3SS_dom"/>
</dbReference>
<keyword evidence="5 13" id="KW-0732">Signal</keyword>
<keyword evidence="7" id="KW-0998">Cell outer membrane</keyword>
<dbReference type="EMBL" id="LR778301">
    <property type="protein sequence ID" value="CAB1369791.1"/>
    <property type="molecule type" value="Genomic_DNA"/>
</dbReference>
<dbReference type="GO" id="GO:0030420">
    <property type="term" value="P:establishment of competence for transformation"/>
    <property type="evidence" value="ECO:0007669"/>
    <property type="project" value="UniProtKB-KW"/>
</dbReference>